<sequence length="77" mass="8538">MTPKIDETVDIGTIFLSEGAGKEKLSRIKAQLKNLITNKDIKKTAEGILSKRSSIVGYDIISICLSTDFHSIEKQEK</sequence>
<reference evidence="2" key="1">
    <citation type="submission" date="2013-10" db="EMBL/GenBank/DDBJ databases">
        <title>Genome sequencing of Onchocerca volvulus.</title>
        <authorList>
            <person name="Cotton J."/>
            <person name="Tsai J."/>
            <person name="Stanley E."/>
            <person name="Tracey A."/>
            <person name="Holroyd N."/>
            <person name="Lustigman S."/>
            <person name="Berriman M."/>
        </authorList>
    </citation>
    <scope>NUCLEOTIDE SEQUENCE</scope>
</reference>
<proteinExistence type="predicted"/>
<keyword evidence="2" id="KW-1185">Reference proteome</keyword>
<reference evidence="1" key="2">
    <citation type="submission" date="2022-06" db="UniProtKB">
        <authorList>
            <consortium name="EnsemblMetazoa"/>
        </authorList>
    </citation>
    <scope>IDENTIFICATION</scope>
</reference>
<protein>
    <submittedName>
        <fullName evidence="1">Uncharacterized protein</fullName>
    </submittedName>
</protein>
<organism evidence="1 2">
    <name type="scientific">Onchocerca volvulus</name>
    <dbReference type="NCBI Taxonomy" id="6282"/>
    <lineage>
        <taxon>Eukaryota</taxon>
        <taxon>Metazoa</taxon>
        <taxon>Ecdysozoa</taxon>
        <taxon>Nematoda</taxon>
        <taxon>Chromadorea</taxon>
        <taxon>Rhabditida</taxon>
        <taxon>Spirurina</taxon>
        <taxon>Spiruromorpha</taxon>
        <taxon>Filarioidea</taxon>
        <taxon>Onchocercidae</taxon>
        <taxon>Onchocerca</taxon>
    </lineage>
</organism>
<dbReference type="EMBL" id="CMVM020000079">
    <property type="status" value="NOT_ANNOTATED_CDS"/>
    <property type="molecule type" value="Genomic_DNA"/>
</dbReference>
<name>A0A8R1TQV9_ONCVO</name>
<dbReference type="Proteomes" id="UP000024404">
    <property type="component" value="Unassembled WGS sequence"/>
</dbReference>
<evidence type="ECO:0000313" key="1">
    <source>
        <dbReference type="EnsemblMetazoa" id="OVOC3155.1"/>
    </source>
</evidence>
<dbReference type="EnsemblMetazoa" id="OVOC3155.1">
    <property type="protein sequence ID" value="OVOC3155.1"/>
    <property type="gene ID" value="WBGene00239964"/>
</dbReference>
<dbReference type="AlphaFoldDB" id="A0A8R1TQV9"/>
<accession>A0A8R1TQV9</accession>
<evidence type="ECO:0000313" key="2">
    <source>
        <dbReference type="Proteomes" id="UP000024404"/>
    </source>
</evidence>